<accession>A0A1R2C183</accession>
<dbReference type="InterPro" id="IPR011009">
    <property type="entry name" value="Kinase-like_dom_sf"/>
</dbReference>
<dbReference type="SMART" id="SM00220">
    <property type="entry name" value="S_TKc"/>
    <property type="match status" value="1"/>
</dbReference>
<dbReference type="GO" id="GO:0004672">
    <property type="term" value="F:protein kinase activity"/>
    <property type="evidence" value="ECO:0007669"/>
    <property type="project" value="InterPro"/>
</dbReference>
<dbReference type="InterPro" id="IPR017441">
    <property type="entry name" value="Protein_kinase_ATP_BS"/>
</dbReference>
<evidence type="ECO:0000256" key="4">
    <source>
        <dbReference type="PROSITE-ProRule" id="PRU10141"/>
    </source>
</evidence>
<feature type="region of interest" description="Disordered" evidence="5">
    <location>
        <begin position="67"/>
        <end position="103"/>
    </location>
</feature>
<feature type="compositionally biased region" description="Basic and acidic residues" evidence="5">
    <location>
        <begin position="86"/>
        <end position="101"/>
    </location>
</feature>
<comment type="caution">
    <text evidence="7">The sequence shown here is derived from an EMBL/GenBank/DDBJ whole genome shotgun (WGS) entry which is preliminary data.</text>
</comment>
<organism evidence="7 8">
    <name type="scientific">Stentor coeruleus</name>
    <dbReference type="NCBI Taxonomy" id="5963"/>
    <lineage>
        <taxon>Eukaryota</taxon>
        <taxon>Sar</taxon>
        <taxon>Alveolata</taxon>
        <taxon>Ciliophora</taxon>
        <taxon>Postciliodesmatophora</taxon>
        <taxon>Heterotrichea</taxon>
        <taxon>Heterotrichida</taxon>
        <taxon>Stentoridae</taxon>
        <taxon>Stentor</taxon>
    </lineage>
</organism>
<dbReference type="OrthoDB" id="312324at2759"/>
<dbReference type="PROSITE" id="PS50011">
    <property type="entry name" value="PROTEIN_KINASE_DOM"/>
    <property type="match status" value="1"/>
</dbReference>
<dbReference type="InterPro" id="IPR011011">
    <property type="entry name" value="Znf_FYVE_PHD"/>
</dbReference>
<feature type="compositionally biased region" description="Polar residues" evidence="5">
    <location>
        <begin position="67"/>
        <end position="84"/>
    </location>
</feature>
<dbReference type="Gene3D" id="1.10.510.10">
    <property type="entry name" value="Transferase(Phosphotransferase) domain 1"/>
    <property type="match status" value="1"/>
</dbReference>
<dbReference type="PANTHER" id="PTHR45832">
    <property type="entry name" value="SERINE/THREONINE-PROTEIN KINASE SAMKA-RELATED-RELATED"/>
    <property type="match status" value="1"/>
</dbReference>
<protein>
    <recommendedName>
        <fullName evidence="6">Protein kinase domain-containing protein</fullName>
    </recommendedName>
</protein>
<dbReference type="EMBL" id="MPUH01000328">
    <property type="protein sequence ID" value="OMJ82750.1"/>
    <property type="molecule type" value="Genomic_DNA"/>
</dbReference>
<evidence type="ECO:0000256" key="5">
    <source>
        <dbReference type="SAM" id="MobiDB-lite"/>
    </source>
</evidence>
<evidence type="ECO:0000313" key="8">
    <source>
        <dbReference type="Proteomes" id="UP000187209"/>
    </source>
</evidence>
<evidence type="ECO:0000256" key="2">
    <source>
        <dbReference type="ARBA" id="ARBA00022741"/>
    </source>
</evidence>
<dbReference type="SUPFAM" id="SSF56112">
    <property type="entry name" value="Protein kinase-like (PK-like)"/>
    <property type="match status" value="1"/>
</dbReference>
<feature type="binding site" evidence="4">
    <location>
        <position position="161"/>
    </location>
    <ligand>
        <name>ATP</name>
        <dbReference type="ChEBI" id="CHEBI:30616"/>
    </ligand>
</feature>
<dbReference type="PANTHER" id="PTHR45832:SF22">
    <property type="entry name" value="SERINE_THREONINE-PROTEIN KINASE SAMKA-RELATED"/>
    <property type="match status" value="1"/>
</dbReference>
<evidence type="ECO:0000256" key="3">
    <source>
        <dbReference type="ARBA" id="ARBA00022840"/>
    </source>
</evidence>
<dbReference type="InterPro" id="IPR051931">
    <property type="entry name" value="PAK3-like"/>
</dbReference>
<keyword evidence="2 4" id="KW-0547">Nucleotide-binding</keyword>
<dbReference type="InterPro" id="IPR000719">
    <property type="entry name" value="Prot_kinase_dom"/>
</dbReference>
<keyword evidence="3 4" id="KW-0067">ATP-binding</keyword>
<dbReference type="AlphaFoldDB" id="A0A1R2C183"/>
<dbReference type="CDD" id="cd00065">
    <property type="entry name" value="FYVE_like_SF"/>
    <property type="match status" value="1"/>
</dbReference>
<feature type="domain" description="Protein kinase" evidence="6">
    <location>
        <begin position="127"/>
        <end position="379"/>
    </location>
</feature>
<proteinExistence type="inferred from homology"/>
<reference evidence="7 8" key="1">
    <citation type="submission" date="2016-11" db="EMBL/GenBank/DDBJ databases">
        <title>The macronuclear genome of Stentor coeruleus: a giant cell with tiny introns.</title>
        <authorList>
            <person name="Slabodnick M."/>
            <person name="Ruby J.G."/>
            <person name="Reiff S.B."/>
            <person name="Swart E.C."/>
            <person name="Gosai S."/>
            <person name="Prabakaran S."/>
            <person name="Witkowska E."/>
            <person name="Larue G.E."/>
            <person name="Fisher S."/>
            <person name="Freeman R.M."/>
            <person name="Gunawardena J."/>
            <person name="Chu W."/>
            <person name="Stover N.A."/>
            <person name="Gregory B.D."/>
            <person name="Nowacki M."/>
            <person name="Derisi J."/>
            <person name="Roy S.W."/>
            <person name="Marshall W.F."/>
            <person name="Sood P."/>
        </authorList>
    </citation>
    <scope>NUCLEOTIDE SEQUENCE [LARGE SCALE GENOMIC DNA]</scope>
    <source>
        <strain evidence="7">WM001</strain>
    </source>
</reference>
<name>A0A1R2C183_9CILI</name>
<dbReference type="Proteomes" id="UP000187209">
    <property type="component" value="Unassembled WGS sequence"/>
</dbReference>
<comment type="similarity">
    <text evidence="1">Belongs to the protein kinase superfamily. STE Ser/Thr protein kinase family. STE20 subfamily.</text>
</comment>
<keyword evidence="8" id="KW-1185">Reference proteome</keyword>
<evidence type="ECO:0000256" key="1">
    <source>
        <dbReference type="ARBA" id="ARBA00008874"/>
    </source>
</evidence>
<evidence type="ECO:0000259" key="6">
    <source>
        <dbReference type="PROSITE" id="PS50011"/>
    </source>
</evidence>
<dbReference type="PROSITE" id="PS00107">
    <property type="entry name" value="PROTEIN_KINASE_ATP"/>
    <property type="match status" value="1"/>
</dbReference>
<sequence length="404" mass="45782">MDVLVSVFKPNSKCSNCFTKFKLNKRRKCCICKLLFCKGCSIKENHPSLGFLAPKRYCKRCHSNCHGTTRPASSQETNKNSPQVTVKEEIPNLPRRHEESKTLPSLQNFQEQKSIVSISTKNPEELYTIIRKIGEGGSGSIFAVQNKRTLENYAMKRIPIKNSTQQNQILNEISLTMLSRNANVVNYYESYSYSNCLWIIVELMRASLTDLVLDKAGDIPEEYIAYICKEIIQGLVSMHTQYRVHRDVKSDNILLGANGEVKLGDFGYAAQLTAEQSMRNTIVGTPSWMAPELAIGEKYDEKVDIWALGIVSIEIADGEPPHLKENPMKTLYLIATGPPPTLKNPMKWSEQFQSFVNACLVKNSKERPSAQMLLSHEFLQIVNSSSQGNFSRYLTLWANKKRRV</sequence>
<dbReference type="SUPFAM" id="SSF57903">
    <property type="entry name" value="FYVE/PHD zinc finger"/>
    <property type="match status" value="1"/>
</dbReference>
<gene>
    <name evidence="7" type="ORF">SteCoe_16454</name>
</gene>
<dbReference type="GO" id="GO:0005524">
    <property type="term" value="F:ATP binding"/>
    <property type="evidence" value="ECO:0007669"/>
    <property type="project" value="UniProtKB-UniRule"/>
</dbReference>
<dbReference type="Pfam" id="PF00069">
    <property type="entry name" value="Pkinase"/>
    <property type="match status" value="1"/>
</dbReference>
<evidence type="ECO:0000313" key="7">
    <source>
        <dbReference type="EMBL" id="OMJ82750.1"/>
    </source>
</evidence>